<keyword evidence="9" id="KW-0934">Plastid</keyword>
<keyword evidence="12" id="KW-0547">Nucleotide-binding</keyword>
<feature type="region of interest" description="Disordered" evidence="20">
    <location>
        <begin position="528"/>
        <end position="547"/>
    </location>
</feature>
<dbReference type="Proteomes" id="UP001485043">
    <property type="component" value="Unassembled WGS sequence"/>
</dbReference>
<evidence type="ECO:0000256" key="4">
    <source>
        <dbReference type="ARBA" id="ARBA00006660"/>
    </source>
</evidence>
<keyword evidence="6" id="KW-0150">Chloroplast</keyword>
<evidence type="ECO:0000256" key="12">
    <source>
        <dbReference type="ARBA" id="ARBA00022741"/>
    </source>
</evidence>
<evidence type="ECO:0000259" key="22">
    <source>
        <dbReference type="Pfam" id="PF07807"/>
    </source>
</evidence>
<evidence type="ECO:0000256" key="15">
    <source>
        <dbReference type="ARBA" id="ARBA00022946"/>
    </source>
</evidence>
<keyword evidence="8" id="KW-0113">Calvin cycle</keyword>
<evidence type="ECO:0000313" key="24">
    <source>
        <dbReference type="EMBL" id="KAK9864914.1"/>
    </source>
</evidence>
<evidence type="ECO:0000256" key="13">
    <source>
        <dbReference type="ARBA" id="ARBA00022777"/>
    </source>
</evidence>
<dbReference type="InterPro" id="IPR027417">
    <property type="entry name" value="P-loop_NTPase"/>
</dbReference>
<name>A0AAW1T8X2_9CHLO</name>
<feature type="domain" description="Phosphoribulokinase/uridine kinase" evidence="21">
    <location>
        <begin position="708"/>
        <end position="906"/>
    </location>
</feature>
<dbReference type="PANTHER" id="PTHR12765">
    <property type="entry name" value="RED PROTEIN IK FACTOR CYTOKINE IK"/>
    <property type="match status" value="1"/>
</dbReference>
<dbReference type="PRINTS" id="PR00478">
    <property type="entry name" value="PHRIBLKINASE"/>
</dbReference>
<keyword evidence="17" id="KW-0539">Nucleus</keyword>
<evidence type="ECO:0000256" key="9">
    <source>
        <dbReference type="ARBA" id="ARBA00022640"/>
    </source>
</evidence>
<dbReference type="GO" id="GO:0005524">
    <property type="term" value="F:ATP binding"/>
    <property type="evidence" value="ECO:0007669"/>
    <property type="project" value="UniProtKB-KW"/>
</dbReference>
<evidence type="ECO:0000256" key="2">
    <source>
        <dbReference type="ARBA" id="ARBA00004229"/>
    </source>
</evidence>
<dbReference type="NCBIfam" id="NF005655">
    <property type="entry name" value="PRK07429.1"/>
    <property type="match status" value="1"/>
</dbReference>
<feature type="compositionally biased region" description="Basic and acidic residues" evidence="20">
    <location>
        <begin position="68"/>
        <end position="99"/>
    </location>
</feature>
<comment type="similarity">
    <text evidence="5 19">Belongs to the phosphoribulokinase family.</text>
</comment>
<dbReference type="EMBL" id="JALJOV010000303">
    <property type="protein sequence ID" value="KAK9864914.1"/>
    <property type="molecule type" value="Genomic_DNA"/>
</dbReference>
<evidence type="ECO:0000256" key="7">
    <source>
        <dbReference type="ARBA" id="ARBA00022531"/>
    </source>
</evidence>
<keyword evidence="7" id="KW-0602">Photosynthesis</keyword>
<dbReference type="InterPro" id="IPR006082">
    <property type="entry name" value="PRK"/>
</dbReference>
<keyword evidence="10" id="KW-0808">Transferase</keyword>
<evidence type="ECO:0000256" key="1">
    <source>
        <dbReference type="ARBA" id="ARBA00004123"/>
    </source>
</evidence>
<feature type="domain" description="RED-like N-terminal" evidence="23">
    <location>
        <begin position="58"/>
        <end position="260"/>
    </location>
</feature>
<evidence type="ECO:0000256" key="5">
    <source>
        <dbReference type="ARBA" id="ARBA00009719"/>
    </source>
</evidence>
<evidence type="ECO:0000313" key="25">
    <source>
        <dbReference type="Proteomes" id="UP001485043"/>
    </source>
</evidence>
<feature type="compositionally biased region" description="Pro residues" evidence="20">
    <location>
        <begin position="374"/>
        <end position="405"/>
    </location>
</feature>
<feature type="domain" description="Protein RED C-terminal" evidence="22">
    <location>
        <begin position="506"/>
        <end position="610"/>
    </location>
</feature>
<keyword evidence="15" id="KW-0809">Transit peptide</keyword>
<keyword evidence="16" id="KW-1015">Disulfide bond</keyword>
<keyword evidence="25" id="KW-1185">Reference proteome</keyword>
<dbReference type="Pfam" id="PF00485">
    <property type="entry name" value="PRK"/>
    <property type="match status" value="1"/>
</dbReference>
<dbReference type="GO" id="GO:0019253">
    <property type="term" value="P:reductive pentose-phosphate cycle"/>
    <property type="evidence" value="ECO:0007669"/>
    <property type="project" value="UniProtKB-KW"/>
</dbReference>
<dbReference type="Pfam" id="PF07808">
    <property type="entry name" value="RED_N"/>
    <property type="match status" value="1"/>
</dbReference>
<gene>
    <name evidence="24" type="ORF">WJX84_007573</name>
</gene>
<dbReference type="SUPFAM" id="SSF52540">
    <property type="entry name" value="P-loop containing nucleoside triphosphate hydrolases"/>
    <property type="match status" value="1"/>
</dbReference>
<feature type="region of interest" description="Disordered" evidence="20">
    <location>
        <begin position="1"/>
        <end position="106"/>
    </location>
</feature>
<protein>
    <recommendedName>
        <fullName evidence="19">Phosphoribulokinase</fullName>
        <ecNumber evidence="19">2.7.1.19</ecNumber>
    </recommendedName>
</protein>
<comment type="similarity">
    <text evidence="4">Belongs to the RED family.</text>
</comment>
<dbReference type="FunFam" id="3.40.50.300:FF:000619">
    <property type="entry name" value="Phosphoribulokinase"/>
    <property type="match status" value="1"/>
</dbReference>
<feature type="region of interest" description="Disordered" evidence="20">
    <location>
        <begin position="282"/>
        <end position="414"/>
    </location>
</feature>
<dbReference type="PROSITE" id="PS00567">
    <property type="entry name" value="PHOSPHORIBULOKINASE"/>
    <property type="match status" value="1"/>
</dbReference>
<evidence type="ECO:0000259" key="21">
    <source>
        <dbReference type="Pfam" id="PF00485"/>
    </source>
</evidence>
<feature type="compositionally biased region" description="Basic residues" evidence="20">
    <location>
        <begin position="57"/>
        <end position="67"/>
    </location>
</feature>
<dbReference type="GO" id="GO:0042803">
    <property type="term" value="F:protein homodimerization activity"/>
    <property type="evidence" value="ECO:0007669"/>
    <property type="project" value="UniProtKB-ARBA"/>
</dbReference>
<feature type="compositionally biased region" description="Basic and acidic residues" evidence="20">
    <location>
        <begin position="532"/>
        <end position="547"/>
    </location>
</feature>
<dbReference type="CDD" id="cd02026">
    <property type="entry name" value="PRK"/>
    <property type="match status" value="1"/>
</dbReference>
<evidence type="ECO:0000256" key="3">
    <source>
        <dbReference type="ARBA" id="ARBA00005215"/>
    </source>
</evidence>
<evidence type="ECO:0000256" key="17">
    <source>
        <dbReference type="ARBA" id="ARBA00023242"/>
    </source>
</evidence>
<reference evidence="24 25" key="1">
    <citation type="journal article" date="2024" name="Nat. Commun.">
        <title>Phylogenomics reveals the evolutionary origins of lichenization in chlorophyte algae.</title>
        <authorList>
            <person name="Puginier C."/>
            <person name="Libourel C."/>
            <person name="Otte J."/>
            <person name="Skaloud P."/>
            <person name="Haon M."/>
            <person name="Grisel S."/>
            <person name="Petersen M."/>
            <person name="Berrin J.G."/>
            <person name="Delaux P.M."/>
            <person name="Dal Grande F."/>
            <person name="Keller J."/>
        </authorList>
    </citation>
    <scope>NUCLEOTIDE SEQUENCE [LARGE SCALE GENOMIC DNA]</scope>
    <source>
        <strain evidence="24 25">SAG 2523</strain>
    </source>
</reference>
<accession>A0AAW1T8X2</accession>
<feature type="compositionally biased region" description="Gly residues" evidence="20">
    <location>
        <begin position="326"/>
        <end position="337"/>
    </location>
</feature>
<proteinExistence type="inferred from homology"/>
<evidence type="ECO:0000256" key="14">
    <source>
        <dbReference type="ARBA" id="ARBA00022840"/>
    </source>
</evidence>
<dbReference type="InterPro" id="IPR012492">
    <property type="entry name" value="RED_C"/>
</dbReference>
<dbReference type="InterPro" id="IPR012916">
    <property type="entry name" value="RED_N"/>
</dbReference>
<dbReference type="GO" id="GO:0008974">
    <property type="term" value="F:phosphoribulokinase activity"/>
    <property type="evidence" value="ECO:0007669"/>
    <property type="project" value="UniProtKB-EC"/>
</dbReference>
<dbReference type="AlphaFoldDB" id="A0AAW1T8X2"/>
<evidence type="ECO:0000256" key="6">
    <source>
        <dbReference type="ARBA" id="ARBA00022528"/>
    </source>
</evidence>
<feature type="compositionally biased region" description="Gly residues" evidence="20">
    <location>
        <begin position="44"/>
        <end position="54"/>
    </location>
</feature>
<keyword evidence="11" id="KW-0677">Repeat</keyword>
<evidence type="ECO:0000256" key="19">
    <source>
        <dbReference type="RuleBase" id="RU004082"/>
    </source>
</evidence>
<dbReference type="GO" id="GO:0009507">
    <property type="term" value="C:chloroplast"/>
    <property type="evidence" value="ECO:0007669"/>
    <property type="project" value="UniProtKB-SubCell"/>
</dbReference>
<dbReference type="InterPro" id="IPR006083">
    <property type="entry name" value="PRK/URK"/>
</dbReference>
<evidence type="ECO:0000256" key="8">
    <source>
        <dbReference type="ARBA" id="ARBA00022567"/>
    </source>
</evidence>
<dbReference type="InterPro" id="IPR039896">
    <property type="entry name" value="Red-like"/>
</dbReference>
<dbReference type="EC" id="2.7.1.19" evidence="19"/>
<evidence type="ECO:0000256" key="11">
    <source>
        <dbReference type="ARBA" id="ARBA00022737"/>
    </source>
</evidence>
<keyword evidence="14" id="KW-0067">ATP-binding</keyword>
<evidence type="ECO:0000256" key="16">
    <source>
        <dbReference type="ARBA" id="ARBA00023157"/>
    </source>
</evidence>
<evidence type="ECO:0000256" key="10">
    <source>
        <dbReference type="ARBA" id="ARBA00022679"/>
    </source>
</evidence>
<sequence>MSAVDEFSNPLPPPSKRRSGGEDPGEPLSNDDFRKFLSTPRPGRGPGAETGGSGQQQKKKKAYRPKPKPQEKAEAEEEGYRDRADERRKGLNPDYEGLHSDMPGQPANAVTVEESKFLGGDVDHTHLVKGLDYALLQKVRGEQAVDEESDAAKAKASAVARKQDIKFHTTLGQVVYDSIFLPVKVNISANFLPRRMAFAYELGDEEWDGSGIPTTLRRSKEDCPKPPDSMLGAVDGTVLDRLAKIMSYMRPSERGKNSKKLRKKDKLAMLNGQALYEDMNGAAANGHDLDDGSVPLPPSGPPPKMEDDIFGEAGTDYKPAVPTRGGKAGPSTGGYFGRRGDDADLPPLPPPRPGQAAGRSEEDMELEDGEAGMPPLPPQPPPPPPPTGMDGMTPPPPPLSDPWAPPAGNYGDTNGSYEAYVQANVAYQASQDPEYQALLAKQQALREDDSGSMPPPPPGAAGMGSLTQQQKEAGMASVFKRDDTRLGQMKEADARERDPSFVSDAYAECYPGYHDFATAVVDSDDEDYQAMDSKEKGKSRSDFTTEEDWQKYKSNKEAMPKAAFQFGVKMTEGRKGHRDLGKAKDAKLNTQLNKIQGIMEKKGNDHGSAFAGERMPKQTGGSRGNFLVEEPALRRPLGLDTMAALQMVAPTQSVAADRCIRSSGLTSRSGSSFFQGQQVFCRSAVVKSCGVSRRQSVLVVRSSQDTIVIGLAADSGCGKSTFMRRMTSCFGGSPKPPAGGNPDSNTLISETATVICLDDYHSEDRFGRKKSGLTALDPKAQDFEMMYEQTKALKEGKSVDKPIYNHVSGLLDPPENIQSPKMLVIEGLHPFHDQRVRDLLDVKIYLDISPEVKFAWKVQRDSKERGHSVESIEQSIKARKPDFDAYIDPQKKFADIIIQVLPTQLIPDEKEGKVLRVRMIQKEGVKLYDPAYLFDEGSTISWIPCGRKLTCSFPGIKFQYGPDTYFGEEVSVLEMDGQFDKLEELIYVESHLSNTSAKFYGEITQQMLKNSTFPGSKNGTGLFQTMVGLKIREVYEKLMQKEVKPMV</sequence>
<dbReference type="GO" id="GO:0005634">
    <property type="term" value="C:nucleus"/>
    <property type="evidence" value="ECO:0007669"/>
    <property type="project" value="UniProtKB-SubCell"/>
</dbReference>
<organism evidence="24 25">
    <name type="scientific">Apatococcus fuscideae</name>
    <dbReference type="NCBI Taxonomy" id="2026836"/>
    <lineage>
        <taxon>Eukaryota</taxon>
        <taxon>Viridiplantae</taxon>
        <taxon>Chlorophyta</taxon>
        <taxon>core chlorophytes</taxon>
        <taxon>Trebouxiophyceae</taxon>
        <taxon>Chlorellales</taxon>
        <taxon>Chlorellaceae</taxon>
        <taxon>Apatococcus</taxon>
    </lineage>
</organism>
<comment type="pathway">
    <text evidence="3">Carbohydrate biosynthesis; Calvin cycle.</text>
</comment>
<evidence type="ECO:0000259" key="23">
    <source>
        <dbReference type="Pfam" id="PF07808"/>
    </source>
</evidence>
<evidence type="ECO:0000256" key="20">
    <source>
        <dbReference type="SAM" id="MobiDB-lite"/>
    </source>
</evidence>
<dbReference type="Pfam" id="PF07807">
    <property type="entry name" value="RED_C"/>
    <property type="match status" value="1"/>
</dbReference>
<dbReference type="Gene3D" id="3.40.50.300">
    <property type="entry name" value="P-loop containing nucleotide triphosphate hydrolases"/>
    <property type="match status" value="1"/>
</dbReference>
<feature type="region of interest" description="Disordered" evidence="20">
    <location>
        <begin position="441"/>
        <end position="498"/>
    </location>
</feature>
<comment type="caution">
    <text evidence="24">The sequence shown here is derived from an EMBL/GenBank/DDBJ whole genome shotgun (WGS) entry which is preliminary data.</text>
</comment>
<evidence type="ECO:0000256" key="18">
    <source>
        <dbReference type="ARBA" id="ARBA00047663"/>
    </source>
</evidence>
<comment type="catalytic activity">
    <reaction evidence="18 19">
        <text>D-ribulose 5-phosphate + ATP = D-ribulose 1,5-bisphosphate + ADP + H(+)</text>
        <dbReference type="Rhea" id="RHEA:19365"/>
        <dbReference type="ChEBI" id="CHEBI:15378"/>
        <dbReference type="ChEBI" id="CHEBI:30616"/>
        <dbReference type="ChEBI" id="CHEBI:57870"/>
        <dbReference type="ChEBI" id="CHEBI:58121"/>
        <dbReference type="ChEBI" id="CHEBI:456216"/>
        <dbReference type="EC" id="2.7.1.19"/>
    </reaction>
</comment>
<keyword evidence="13" id="KW-0418">Kinase</keyword>
<feature type="compositionally biased region" description="Basic and acidic residues" evidence="20">
    <location>
        <begin position="479"/>
        <end position="498"/>
    </location>
</feature>
<comment type="subcellular location">
    <subcellularLocation>
        <location evidence="1">Nucleus</location>
    </subcellularLocation>
    <subcellularLocation>
        <location evidence="2">Plastid</location>
        <location evidence="2">Chloroplast</location>
    </subcellularLocation>
</comment>